<keyword evidence="1" id="KW-0456">Lyase</keyword>
<sequence length="282" mass="30990">MAETVVTSIEAPSGKDVAYENFPVGSWLLPARLRPHVAVFYAFARAIDDIADDPQLPPEEKIARLTGFEAALLGRERGDGFAKAHAMRQTLAASGISVRHCLDLISAFKQDATQVRYRRWEDLIDYCNRSAAPVGRFLLDLHGGGRNGYTAADALCNALQVINHLQDCQEDYRLLNRVYLPCDWLAEAGAAVEDLDRPRTTPALRHVIDRMLDATDSLLAIAQRLPAELKSRRLGMESSAILAIARLLVQRLRAGDPLAGRVALSKAEYAWCCVRGAGAALR</sequence>
<dbReference type="SFLD" id="SFLDG01212">
    <property type="entry name" value="Phytoene_synthase_like"/>
    <property type="match status" value="1"/>
</dbReference>
<name>A0A380TJ88_9ZZZZ</name>
<dbReference type="CDD" id="cd00683">
    <property type="entry name" value="Trans_IPPS_HH"/>
    <property type="match status" value="1"/>
</dbReference>
<dbReference type="PANTHER" id="PTHR31480">
    <property type="entry name" value="BIFUNCTIONAL LYCOPENE CYCLASE/PHYTOENE SYNTHASE"/>
    <property type="match status" value="1"/>
</dbReference>
<gene>
    <name evidence="1" type="primary">hpnC</name>
    <name evidence="1" type="ORF">DF3PB_6050002</name>
</gene>
<dbReference type="Gene3D" id="1.10.600.10">
    <property type="entry name" value="Farnesyl Diphosphate Synthase"/>
    <property type="match status" value="1"/>
</dbReference>
<dbReference type="GO" id="GO:0051996">
    <property type="term" value="F:squalene synthase [NAD(P)H] activity"/>
    <property type="evidence" value="ECO:0007669"/>
    <property type="project" value="InterPro"/>
</dbReference>
<dbReference type="InterPro" id="IPR002060">
    <property type="entry name" value="Squ/phyt_synthse"/>
</dbReference>
<dbReference type="GO" id="GO:0016829">
    <property type="term" value="F:lyase activity"/>
    <property type="evidence" value="ECO:0007669"/>
    <property type="project" value="UniProtKB-KW"/>
</dbReference>
<dbReference type="InterPro" id="IPR017827">
    <property type="entry name" value="HSQ_synthase_HpnC"/>
</dbReference>
<proteinExistence type="predicted"/>
<accession>A0A380TJ88</accession>
<dbReference type="SFLD" id="SFLDG01018">
    <property type="entry name" value="Squalene/Phytoene_Synthase_Lik"/>
    <property type="match status" value="1"/>
</dbReference>
<dbReference type="SUPFAM" id="SSF48576">
    <property type="entry name" value="Terpenoid synthases"/>
    <property type="match status" value="1"/>
</dbReference>
<dbReference type="EMBL" id="UIDG01000563">
    <property type="protein sequence ID" value="SUS08228.1"/>
    <property type="molecule type" value="Genomic_DNA"/>
</dbReference>
<dbReference type="NCBIfam" id="TIGR03464">
    <property type="entry name" value="HpnC"/>
    <property type="match status" value="1"/>
</dbReference>
<dbReference type="GO" id="GO:0004311">
    <property type="term" value="F:geranylgeranyl diphosphate synthase activity"/>
    <property type="evidence" value="ECO:0007669"/>
    <property type="project" value="InterPro"/>
</dbReference>
<reference evidence="1" key="1">
    <citation type="submission" date="2018-07" db="EMBL/GenBank/DDBJ databases">
        <authorList>
            <person name="Quirk P.G."/>
            <person name="Krulwich T.A."/>
        </authorList>
    </citation>
    <scope>NUCLEOTIDE SEQUENCE</scope>
</reference>
<dbReference type="InterPro" id="IPR033904">
    <property type="entry name" value="Trans_IPPS_HH"/>
</dbReference>
<protein>
    <submittedName>
        <fullName evidence="1">Hydroxysqualene synthase</fullName>
        <ecNumber evidence="1">4.2.3.156</ecNumber>
    </submittedName>
</protein>
<dbReference type="InterPro" id="IPR008949">
    <property type="entry name" value="Isoprenoid_synthase_dom_sf"/>
</dbReference>
<dbReference type="EC" id="4.2.3.156" evidence="1"/>
<organism evidence="1">
    <name type="scientific">metagenome</name>
    <dbReference type="NCBI Taxonomy" id="256318"/>
    <lineage>
        <taxon>unclassified sequences</taxon>
        <taxon>metagenomes</taxon>
    </lineage>
</organism>
<dbReference type="SFLD" id="SFLDS00005">
    <property type="entry name" value="Isoprenoid_Synthase_Type_I"/>
    <property type="match status" value="1"/>
</dbReference>
<dbReference type="AlphaFoldDB" id="A0A380TJ88"/>
<evidence type="ECO:0000313" key="1">
    <source>
        <dbReference type="EMBL" id="SUS08228.1"/>
    </source>
</evidence>
<dbReference type="Pfam" id="PF00494">
    <property type="entry name" value="SQS_PSY"/>
    <property type="match status" value="1"/>
</dbReference>
<dbReference type="InterPro" id="IPR044843">
    <property type="entry name" value="Trans_IPPS_bact-type"/>
</dbReference>